<evidence type="ECO:0000313" key="9">
    <source>
        <dbReference type="Proteomes" id="UP000599074"/>
    </source>
</evidence>
<keyword evidence="5" id="KW-0472">Membrane</keyword>
<dbReference type="GO" id="GO:0015833">
    <property type="term" value="P:peptide transport"/>
    <property type="evidence" value="ECO:0007669"/>
    <property type="project" value="TreeGrafter"/>
</dbReference>
<evidence type="ECO:0000256" key="4">
    <source>
        <dbReference type="ARBA" id="ARBA00022729"/>
    </source>
</evidence>
<comment type="similarity">
    <text evidence="2">Belongs to the bacterial solute-binding protein 5 family.</text>
</comment>
<dbReference type="CDD" id="cd00995">
    <property type="entry name" value="PBP2_NikA_DppA_OppA_like"/>
    <property type="match status" value="1"/>
</dbReference>
<dbReference type="InterPro" id="IPR030678">
    <property type="entry name" value="Peptide/Ni-bd"/>
</dbReference>
<evidence type="ECO:0000313" key="8">
    <source>
        <dbReference type="EMBL" id="GII23740.1"/>
    </source>
</evidence>
<dbReference type="GO" id="GO:1904680">
    <property type="term" value="F:peptide transmembrane transporter activity"/>
    <property type="evidence" value="ECO:0007669"/>
    <property type="project" value="TreeGrafter"/>
</dbReference>
<keyword evidence="4 6" id="KW-0732">Signal</keyword>
<keyword evidence="9" id="KW-1185">Reference proteome</keyword>
<evidence type="ECO:0000256" key="2">
    <source>
        <dbReference type="ARBA" id="ARBA00005695"/>
    </source>
</evidence>
<comment type="caution">
    <text evidence="8">The sequence shown here is derived from an EMBL/GenBank/DDBJ whole genome shotgun (WGS) entry which is preliminary data.</text>
</comment>
<dbReference type="Proteomes" id="UP000599074">
    <property type="component" value="Unassembled WGS sequence"/>
</dbReference>
<accession>A0A8J3TAS7</accession>
<dbReference type="PROSITE" id="PS01040">
    <property type="entry name" value="SBP_BACTERIAL_5"/>
    <property type="match status" value="1"/>
</dbReference>
<dbReference type="RefSeq" id="WP_168114246.1">
    <property type="nucleotide sequence ID" value="NZ_BOON01000031.1"/>
</dbReference>
<dbReference type="Pfam" id="PF00496">
    <property type="entry name" value="SBP_bac_5"/>
    <property type="match status" value="1"/>
</dbReference>
<proteinExistence type="inferred from homology"/>
<evidence type="ECO:0000256" key="1">
    <source>
        <dbReference type="ARBA" id="ARBA00004193"/>
    </source>
</evidence>
<keyword evidence="5" id="KW-1133">Transmembrane helix</keyword>
<dbReference type="InterPro" id="IPR039424">
    <property type="entry name" value="SBP_5"/>
</dbReference>
<dbReference type="EMBL" id="BOON01000031">
    <property type="protein sequence ID" value="GII23740.1"/>
    <property type="molecule type" value="Genomic_DNA"/>
</dbReference>
<feature type="transmembrane region" description="Helical" evidence="5">
    <location>
        <begin position="576"/>
        <end position="596"/>
    </location>
</feature>
<dbReference type="PROSITE" id="PS51257">
    <property type="entry name" value="PROKAR_LIPOPROTEIN"/>
    <property type="match status" value="1"/>
</dbReference>
<dbReference type="InterPro" id="IPR000914">
    <property type="entry name" value="SBP_5_dom"/>
</dbReference>
<dbReference type="Gene3D" id="3.10.105.10">
    <property type="entry name" value="Dipeptide-binding Protein, Domain 3"/>
    <property type="match status" value="1"/>
</dbReference>
<dbReference type="PANTHER" id="PTHR30290:SF10">
    <property type="entry name" value="PERIPLASMIC OLIGOPEPTIDE-BINDING PROTEIN-RELATED"/>
    <property type="match status" value="1"/>
</dbReference>
<evidence type="ECO:0000256" key="3">
    <source>
        <dbReference type="ARBA" id="ARBA00022448"/>
    </source>
</evidence>
<evidence type="ECO:0000256" key="6">
    <source>
        <dbReference type="SAM" id="SignalP"/>
    </source>
</evidence>
<dbReference type="InterPro" id="IPR023765">
    <property type="entry name" value="SBP_5_CS"/>
</dbReference>
<name>A0A8J3TAS7_9ACTN</name>
<dbReference type="AlphaFoldDB" id="A0A8J3TAS7"/>
<feature type="domain" description="Solute-binding protein family 5" evidence="7">
    <location>
        <begin position="86"/>
        <end position="461"/>
    </location>
</feature>
<gene>
    <name evidence="8" type="ORF">Pme01_33370</name>
</gene>
<evidence type="ECO:0000256" key="5">
    <source>
        <dbReference type="SAM" id="Phobius"/>
    </source>
</evidence>
<protein>
    <submittedName>
        <fullName evidence="8">ABC transporter substrate-binding protein</fullName>
    </submittedName>
</protein>
<dbReference type="Gene3D" id="3.40.190.10">
    <property type="entry name" value="Periplasmic binding protein-like II"/>
    <property type="match status" value="1"/>
</dbReference>
<dbReference type="GO" id="GO:0043190">
    <property type="term" value="C:ATP-binding cassette (ABC) transporter complex"/>
    <property type="evidence" value="ECO:0007669"/>
    <property type="project" value="InterPro"/>
</dbReference>
<dbReference type="GO" id="GO:0042597">
    <property type="term" value="C:periplasmic space"/>
    <property type="evidence" value="ECO:0007669"/>
    <property type="project" value="UniProtKB-ARBA"/>
</dbReference>
<dbReference type="PANTHER" id="PTHR30290">
    <property type="entry name" value="PERIPLASMIC BINDING COMPONENT OF ABC TRANSPORTER"/>
    <property type="match status" value="1"/>
</dbReference>
<feature type="signal peptide" evidence="6">
    <location>
        <begin position="1"/>
        <end position="31"/>
    </location>
</feature>
<feature type="chain" id="PRO_5035272655" evidence="6">
    <location>
        <begin position="32"/>
        <end position="607"/>
    </location>
</feature>
<comment type="subcellular location">
    <subcellularLocation>
        <location evidence="1">Cell membrane</location>
        <topology evidence="1">Lipid-anchor</topology>
    </subcellularLocation>
</comment>
<evidence type="ECO:0000259" key="7">
    <source>
        <dbReference type="Pfam" id="PF00496"/>
    </source>
</evidence>
<reference evidence="8" key="1">
    <citation type="submission" date="2021-01" db="EMBL/GenBank/DDBJ databases">
        <title>Whole genome shotgun sequence of Planosporangium mesophilum NBRC 109066.</title>
        <authorList>
            <person name="Komaki H."/>
            <person name="Tamura T."/>
        </authorList>
    </citation>
    <scope>NUCLEOTIDE SEQUENCE</scope>
    <source>
        <strain evidence="8">NBRC 109066</strain>
    </source>
</reference>
<keyword evidence="3" id="KW-0813">Transport</keyword>
<dbReference type="SUPFAM" id="SSF53850">
    <property type="entry name" value="Periplasmic binding protein-like II"/>
    <property type="match status" value="1"/>
</dbReference>
<dbReference type="PIRSF" id="PIRSF002741">
    <property type="entry name" value="MppA"/>
    <property type="match status" value="1"/>
</dbReference>
<organism evidence="8 9">
    <name type="scientific">Planosporangium mesophilum</name>
    <dbReference type="NCBI Taxonomy" id="689768"/>
    <lineage>
        <taxon>Bacteria</taxon>
        <taxon>Bacillati</taxon>
        <taxon>Actinomycetota</taxon>
        <taxon>Actinomycetes</taxon>
        <taxon>Micromonosporales</taxon>
        <taxon>Micromonosporaceae</taxon>
        <taxon>Planosporangium</taxon>
    </lineage>
</organism>
<sequence>MPRTPKHRRLATVLAVATACAALGFPAVASAAPADQSAGPKTLTIATNGSVDSLSPFLAQRLLPTHIHRLIYDFLTNYDPKDDHAVPALATSWSTSPDKLVWTFTIRDGMKWSDGKPVTAEDIAWTYNLIMTSPDAATGNGNFVVNFKSVAAPDPKTLVITLSKPQATMLALDIPVVPKHVWESHAADIGKFHNDTQFPIVSNGPFILSGYAKGQYIELTANPNYWRGKPKFDKVIYRYYKDSDAMVEALKKGEAHFVSPLTPAQYNALGDRPEITRNKAQGKRFYALAANPGATTKSGQAFGDGSPALRDSQFRRALMYAIDSKTLVAKTLGGYGEPGAGYLPPIWANNHWKPDAAEAYTHNPDKAGEMLDALGYRKGADGMRTTPDGQPLTLRLFGQTQRVDDTQNASYISEWLKGVGVGVTVSMMDQGKLADVETAGNYDLAFDSWSTNPDPDFVLSLQTCAGRPDTPGASFLGDTFVCDATYDELYAQQITEYDQAKRSDLVKRMQQQLYRGAYVNVLYYANVLEAYRSDVIGSMQKQPQPNGMYYPQDGYWAWWSATPATAAPKKSGNTGAIVAGVATAAIIGAAGVLFATRRRRAGADDRE</sequence>
<keyword evidence="5" id="KW-0812">Transmembrane</keyword>